<keyword evidence="1" id="KW-0472">Membrane</keyword>
<sequence>MARVQLLLCNISDRPLRYKLKSESNAEISALPSGKGYVPSRGSTRLVLSWRRLKQFTSWDQAPQPKLLLITQFVDGVNPEENKLTATRFIARVSQLEKCDAEKPPVEQLMLDAGPNTKSASVEHDCREEMSVTTVQRQASRSSRVGNNVLDEFVEWLCDQPRSVLAVLVVLSFVIYLLGMADSTNRNRRYRYDYDM</sequence>
<dbReference type="AlphaFoldDB" id="A0A183VDI1"/>
<evidence type="ECO:0000313" key="4">
    <source>
        <dbReference type="WBParaSite" id="TCNE_0001880501-mRNA-1"/>
    </source>
</evidence>
<evidence type="ECO:0000256" key="1">
    <source>
        <dbReference type="SAM" id="Phobius"/>
    </source>
</evidence>
<reference evidence="2 3" key="2">
    <citation type="submission" date="2018-11" db="EMBL/GenBank/DDBJ databases">
        <authorList>
            <consortium name="Pathogen Informatics"/>
        </authorList>
    </citation>
    <scope>NUCLEOTIDE SEQUENCE [LARGE SCALE GENOMIC DNA]</scope>
</reference>
<evidence type="ECO:0000313" key="3">
    <source>
        <dbReference type="Proteomes" id="UP000050794"/>
    </source>
</evidence>
<evidence type="ECO:0000313" key="2">
    <source>
        <dbReference type="EMBL" id="VDM50122.1"/>
    </source>
</evidence>
<dbReference type="Proteomes" id="UP000050794">
    <property type="component" value="Unassembled WGS sequence"/>
</dbReference>
<accession>A0A183VDI1</accession>
<dbReference type="WBParaSite" id="TCNE_0001880501-mRNA-1">
    <property type="protein sequence ID" value="TCNE_0001880501-mRNA-1"/>
    <property type="gene ID" value="TCNE_0001880501"/>
</dbReference>
<organism evidence="3 4">
    <name type="scientific">Toxocara canis</name>
    <name type="common">Canine roundworm</name>
    <dbReference type="NCBI Taxonomy" id="6265"/>
    <lineage>
        <taxon>Eukaryota</taxon>
        <taxon>Metazoa</taxon>
        <taxon>Ecdysozoa</taxon>
        <taxon>Nematoda</taxon>
        <taxon>Chromadorea</taxon>
        <taxon>Rhabditida</taxon>
        <taxon>Spirurina</taxon>
        <taxon>Ascaridomorpha</taxon>
        <taxon>Ascaridoidea</taxon>
        <taxon>Toxocaridae</taxon>
        <taxon>Toxocara</taxon>
    </lineage>
</organism>
<dbReference type="EMBL" id="UYWY01025975">
    <property type="protein sequence ID" value="VDM50122.1"/>
    <property type="molecule type" value="Genomic_DNA"/>
</dbReference>
<reference evidence="4" key="1">
    <citation type="submission" date="2016-06" db="UniProtKB">
        <authorList>
            <consortium name="WormBaseParasite"/>
        </authorList>
    </citation>
    <scope>IDENTIFICATION</scope>
</reference>
<proteinExistence type="predicted"/>
<gene>
    <name evidence="2" type="ORF">TCNE_LOCUS18801</name>
</gene>
<name>A0A183VDI1_TOXCA</name>
<keyword evidence="3" id="KW-1185">Reference proteome</keyword>
<feature type="transmembrane region" description="Helical" evidence="1">
    <location>
        <begin position="163"/>
        <end position="181"/>
    </location>
</feature>
<keyword evidence="1" id="KW-0812">Transmembrane</keyword>
<keyword evidence="1" id="KW-1133">Transmembrane helix</keyword>
<protein>
    <submittedName>
        <fullName evidence="4">MSP domain-containing protein</fullName>
    </submittedName>
</protein>